<keyword evidence="6" id="KW-1185">Reference proteome</keyword>
<dbReference type="Pfam" id="PF00668">
    <property type="entry name" value="Condensation"/>
    <property type="match status" value="2"/>
</dbReference>
<dbReference type="NCBIfam" id="TIGR01733">
    <property type="entry name" value="AA-adenyl-dom"/>
    <property type="match status" value="2"/>
</dbReference>
<dbReference type="SUPFAM" id="SSF53850">
    <property type="entry name" value="Periplasmic binding protein-like II"/>
    <property type="match status" value="1"/>
</dbReference>
<dbReference type="Gene3D" id="1.10.1200.10">
    <property type="entry name" value="ACP-like"/>
    <property type="match status" value="3"/>
</dbReference>
<dbReference type="Gene3D" id="2.30.38.10">
    <property type="entry name" value="Luciferase, Domain 3"/>
    <property type="match status" value="2"/>
</dbReference>
<dbReference type="GO" id="GO:0043041">
    <property type="term" value="P:amino acid activation for nonribosomal peptide biosynthetic process"/>
    <property type="evidence" value="ECO:0007669"/>
    <property type="project" value="TreeGrafter"/>
</dbReference>
<dbReference type="InterPro" id="IPR020845">
    <property type="entry name" value="AMP-binding_CS"/>
</dbReference>
<dbReference type="PROSITE" id="PS00455">
    <property type="entry name" value="AMP_BINDING"/>
    <property type="match status" value="2"/>
</dbReference>
<dbReference type="EMBL" id="MCFG01000107">
    <property type="protein sequence ID" value="ORX81926.1"/>
    <property type="molecule type" value="Genomic_DNA"/>
</dbReference>
<comment type="caution">
    <text evidence="5">The sequence shown here is derived from an EMBL/GenBank/DDBJ whole genome shotgun (WGS) entry which is preliminary data.</text>
</comment>
<dbReference type="PANTHER" id="PTHR45527">
    <property type="entry name" value="NONRIBOSOMAL PEPTIDE SYNTHETASE"/>
    <property type="match status" value="1"/>
</dbReference>
<dbReference type="NCBIfam" id="NF003417">
    <property type="entry name" value="PRK04813.1"/>
    <property type="match status" value="2"/>
</dbReference>
<feature type="domain" description="Carrier" evidence="4">
    <location>
        <begin position="2167"/>
        <end position="2244"/>
    </location>
</feature>
<dbReference type="Gene3D" id="3.30.559.10">
    <property type="entry name" value="Chloramphenicol acetyltransferase-like domain"/>
    <property type="match status" value="2"/>
</dbReference>
<dbReference type="SUPFAM" id="SSF52777">
    <property type="entry name" value="CoA-dependent acyltransferases"/>
    <property type="match status" value="4"/>
</dbReference>
<dbReference type="InterPro" id="IPR009081">
    <property type="entry name" value="PP-bd_ACP"/>
</dbReference>
<dbReference type="Gene3D" id="3.40.50.980">
    <property type="match status" value="4"/>
</dbReference>
<dbReference type="InterPro" id="IPR036736">
    <property type="entry name" value="ACP-like_sf"/>
</dbReference>
<keyword evidence="1" id="KW-0596">Phosphopantetheine</keyword>
<dbReference type="InterPro" id="IPR023213">
    <property type="entry name" value="CAT-like_dom_sf"/>
</dbReference>
<sequence length="2467" mass="287205">MYSVANYFNQIYNLQTSENIKKNVVSDLGKGKEKYIAPETEIEKTVCKIWCQVFNVNENTIGRMDDFMELGGDSLNAFKILSMIEKEFKIKLSLKDIFSYSLIYSLSKYIEDILNHRIDFNLYKLEIIEKKDCKEFPITSQQLDIYNESMKNKNSIIFNVPFSFKLNKTVNIEKVIESFNKLFHNHEIFRSKYYEKKENNQNEIFGCIDDNCSLIFENYTYENVKSFIRPFDLSQAPLIRVGFIKNEMLLIDMHHIICDEMSISFMINELNSYYKGIELKDSEIQFSDYAIHLNKKKSHGCYENQIKFYKEMFDCEYDLLNLPKKEQVLNQNEINEEENESIGISNQNIDKYISNSINKFIVTNKISKTAFFLSIYGYVLSKYSGQDIIYSSILSANRSNHYINNMAGMFTCIQPILLKYENSEISFLDIIKQNMNILINSYSSSNISFSELSNLLKLSYSKNSFIYQPRLMMNNTDNLLFVINKEREDIFSMNTNNIDDMSNNDLLFSVIENEDNYSVLIKFNTNVYEPRIINSILNSYIEVLKNINKFDHTIKDIEYISSEEKERIIETFNNNSYEFDYNQMYHEKFMKLAEKYPDKCAIVDNDIKISFKELDEMSNSLAHYLRGAGITRNDIIPIICDRTYHYIVGIIGISKAGAAFLPVDRKLPAERIQFLVEDSNPKMILYYNTKDIIDNFTNKTYKTYDLEVHDYNANRNPIKLINDPSDICYVLFTSGTTGKPKGVLVRHANLYNYVRAFDEENKNYSIYSLFKKDNINNILGITNFAFDTYHNEITISLIHGFTIVMVNDNLTEDVPLLAKYILKNNIDYINITPTRFKLFMENEEFRQSLKIVKAIIFIGEPLPISLCKNIHQYSKCIIYNGYGPTECTNICTVKEVNEEKEKKITIGKPLCNCKLYILDKYLKPVPVGVEGEIFIGGFGVSKGYFNRDELTKEKFIPCPFNKNSKCNEIMYRTGDLGKWTENGEIEHLGRMDFQIKINGQRIELGEIESTVNEIREIENSFIIDKVKETGEKYLICYYISQSNIQGKEIREFLKKKLPRYMIPNYYKQIYEIPLSPTGKLNKKVLPEINVEDLIKEKYIPPETKIEKIICKIYSELFKINENEIGKVSDFYDLGGDSLNAIRVSSMIEKELNIKIYIKDILTYSIVCNLASFIEKIISNKKSECQIETIKKRNSKEFPVTSQQLGVYIDSIKNENSIIYNVPSSFKLNKNSNVEKIKDAFQKIFQNHEILRSKYCEKEVNGKAEIYGFIDDECTLSFENYTYENVNTFVRPFKLPEAPLIRIGFINDEMVLIDMHHIICDGATISIITNELNNYYNDKEVQKLEIQFSDYAIDLNEKKNSGYYNNQIEFYKKMFNYDYNLLNIPQKKDKIVNSSEDEREKDVNAGNLTKSIDSSTSKFIDEYIKTNGISKTAFFISIYGYVLSKYSGQNLIYSSVISANRYNRYTESMVGMFASTQPILLKYDNEENTFLDIIKQNKNILVDIYNNQDLSFSELSSSLKLVNVNNSFVYQPKTIVENSIENTLFSENDNEDIFLTSDNQNELNKNNTSKFDISLNVFEKNDNYSFSIDYNTNLYELKMINNILDSYLEVIKNCRYFNQKVNDIEYIPKKEKERIIDGFNSDVNDYQCEPFCHVEFCNKAKQHPNKCALVFNDTKFSYDKLDKMSNSLAHYLRNSGITRNDIVPIISERSFYYIIATIAISKAGGAYLPVDKKLPIDRIQFILEEVHPKLILLYDNQNNFENLLKDKYQIYDLEKHDYSLSIDPIDNINEPDDTSYVLFTSGTTGKPKGTLVSHFNIYNYVRAFEEGSKNHCIYNLFIKRNNIQNVLAITNFSFDASHIENTISLVHGLKLVLADDNVCNDLVLLSKYMIENDVDYINTTPTRLKLFMENEDFRKALKMVKTIVLGGEELTFDLCKEVHKYSESKIYNGYGPTECAVDGTFKAVDEEKDSIITIGQPLCNCKLYILDKFLKPVPIGVDGEIFIGGYGVGKGYLNRTELTNEKFINCPFSNENKHNKIMYRTGDLGKWTDNGEIEYLGRIDFQVKIHGQRIELGEIDNTIKEIKDIEYSVVIDKVKKTGDKYLICYYMSQNEISGKKIRNYLKTKLPMYMIPNYFIRINEVPITPNGKLDRRALPEPKMEDLIQEQYIAPETEIEKTICKIFSEIFKINENEIGRMSDFYELGGDSLSAIKVVAKLKKIVNTKLTIKDIMKIVSSLELNIATYSYYGLDDLYSTIADDFNAYSEANNLDIHLNVNSYSENREFINDVDYASTVETLMKKKNQKHDLYVYNPAYLKRYFPYLLDLQELLPKSHIDLYSSSTGYQLGFYDNKLVGIPLFLQFMVLYSSKLYLDKYKKEIPKTWNELIETAEYILNQESLLYNNTSLIGYNGFFSKDENTMCSLYGYIYSYRETKDSPFPDLNSKTAIESLKKLIEIRDRISSSKDYYLFLF</sequence>
<dbReference type="Gene3D" id="3.30.300.30">
    <property type="match status" value="2"/>
</dbReference>
<name>A0A1Y1X929_9FUNG</name>
<dbReference type="CDD" id="cd05930">
    <property type="entry name" value="A_NRPS"/>
    <property type="match status" value="2"/>
</dbReference>
<keyword evidence="3" id="KW-0436">Ligase</keyword>
<evidence type="ECO:0000256" key="3">
    <source>
        <dbReference type="ARBA" id="ARBA00022598"/>
    </source>
</evidence>
<dbReference type="GO" id="GO:0016874">
    <property type="term" value="F:ligase activity"/>
    <property type="evidence" value="ECO:0007669"/>
    <property type="project" value="UniProtKB-KW"/>
</dbReference>
<reference evidence="5 6" key="2">
    <citation type="submission" date="2016-08" db="EMBL/GenBank/DDBJ databases">
        <title>Pervasive Adenine N6-methylation of Active Genes in Fungi.</title>
        <authorList>
            <consortium name="DOE Joint Genome Institute"/>
            <person name="Mondo S.J."/>
            <person name="Dannebaum R.O."/>
            <person name="Kuo R.C."/>
            <person name="Labutti K."/>
            <person name="Haridas S."/>
            <person name="Kuo A."/>
            <person name="Salamov A."/>
            <person name="Ahrendt S.R."/>
            <person name="Lipzen A."/>
            <person name="Sullivan W."/>
            <person name="Andreopoulos W.B."/>
            <person name="Clum A."/>
            <person name="Lindquist E."/>
            <person name="Daum C."/>
            <person name="Ramamoorthy G.K."/>
            <person name="Gryganskyi A."/>
            <person name="Culley D."/>
            <person name="Magnuson J.K."/>
            <person name="James T.Y."/>
            <person name="O'Malley M.A."/>
            <person name="Stajich J.E."/>
            <person name="Spatafora J.W."/>
            <person name="Visel A."/>
            <person name="Grigoriev I.V."/>
        </authorList>
    </citation>
    <scope>NUCLEOTIDE SEQUENCE [LARGE SCALE GENOMIC DNA]</scope>
    <source>
        <strain evidence="5 6">S4</strain>
    </source>
</reference>
<feature type="domain" description="Carrier" evidence="4">
    <location>
        <begin position="37"/>
        <end position="114"/>
    </location>
</feature>
<gene>
    <name evidence="5" type="ORF">BCR32DRAFT_267972</name>
</gene>
<evidence type="ECO:0000256" key="2">
    <source>
        <dbReference type="ARBA" id="ARBA00022553"/>
    </source>
</evidence>
<dbReference type="InterPro" id="IPR001242">
    <property type="entry name" value="Condensation_dom"/>
</dbReference>
<dbReference type="PROSITE" id="PS00012">
    <property type="entry name" value="PHOSPHOPANTETHEINE"/>
    <property type="match status" value="2"/>
</dbReference>
<dbReference type="SUPFAM" id="SSF47336">
    <property type="entry name" value="ACP-like"/>
    <property type="match status" value="3"/>
</dbReference>
<dbReference type="Gene3D" id="3.40.190.10">
    <property type="entry name" value="Periplasmic binding protein-like II"/>
    <property type="match status" value="1"/>
</dbReference>
<dbReference type="STRING" id="1754192.A0A1Y1X929"/>
<reference evidence="5 6" key="1">
    <citation type="submission" date="2016-08" db="EMBL/GenBank/DDBJ databases">
        <title>A Parts List for Fungal Cellulosomes Revealed by Comparative Genomics.</title>
        <authorList>
            <consortium name="DOE Joint Genome Institute"/>
            <person name="Haitjema C.H."/>
            <person name="Gilmore S.P."/>
            <person name="Henske J.K."/>
            <person name="Solomon K.V."/>
            <person name="De Groot R."/>
            <person name="Kuo A."/>
            <person name="Mondo S.J."/>
            <person name="Salamov A.A."/>
            <person name="Labutti K."/>
            <person name="Zhao Z."/>
            <person name="Chiniquy J."/>
            <person name="Barry K."/>
            <person name="Brewer H.M."/>
            <person name="Purvine S.O."/>
            <person name="Wright A.T."/>
            <person name="Boxma B."/>
            <person name="Van Alen T."/>
            <person name="Hackstein J.H."/>
            <person name="Baker S.E."/>
            <person name="Grigoriev I.V."/>
            <person name="O'Malley M.A."/>
        </authorList>
    </citation>
    <scope>NUCLEOTIDE SEQUENCE [LARGE SCALE GENOMIC DNA]</scope>
    <source>
        <strain evidence="5 6">S4</strain>
    </source>
</reference>
<dbReference type="Pfam" id="PF00550">
    <property type="entry name" value="PP-binding"/>
    <property type="match status" value="3"/>
</dbReference>
<dbReference type="Proteomes" id="UP000193944">
    <property type="component" value="Unassembled WGS sequence"/>
</dbReference>
<dbReference type="InterPro" id="IPR045851">
    <property type="entry name" value="AMP-bd_C_sf"/>
</dbReference>
<dbReference type="FunFam" id="3.40.50.980:FF:000001">
    <property type="entry name" value="Non-ribosomal peptide synthetase"/>
    <property type="match status" value="2"/>
</dbReference>
<dbReference type="InterPro" id="IPR010071">
    <property type="entry name" value="AA_adenyl_dom"/>
</dbReference>
<dbReference type="GO" id="GO:0044550">
    <property type="term" value="P:secondary metabolite biosynthetic process"/>
    <property type="evidence" value="ECO:0007669"/>
    <property type="project" value="TreeGrafter"/>
</dbReference>
<dbReference type="PANTHER" id="PTHR45527:SF1">
    <property type="entry name" value="FATTY ACID SYNTHASE"/>
    <property type="match status" value="1"/>
</dbReference>
<dbReference type="OrthoDB" id="4920779at2759"/>
<dbReference type="InterPro" id="IPR006162">
    <property type="entry name" value="Ppantetheine_attach_site"/>
</dbReference>
<evidence type="ECO:0000313" key="6">
    <source>
        <dbReference type="Proteomes" id="UP000193944"/>
    </source>
</evidence>
<dbReference type="GO" id="GO:0005737">
    <property type="term" value="C:cytoplasm"/>
    <property type="evidence" value="ECO:0007669"/>
    <property type="project" value="TreeGrafter"/>
</dbReference>
<proteinExistence type="predicted"/>
<feature type="domain" description="Carrier" evidence="4">
    <location>
        <begin position="1100"/>
        <end position="1177"/>
    </location>
</feature>
<dbReference type="Pfam" id="PF00501">
    <property type="entry name" value="AMP-binding"/>
    <property type="match status" value="2"/>
</dbReference>
<evidence type="ECO:0000313" key="5">
    <source>
        <dbReference type="EMBL" id="ORX81926.1"/>
    </source>
</evidence>
<dbReference type="Gene3D" id="3.30.559.30">
    <property type="entry name" value="Nonribosomal peptide synthetase, condensation domain"/>
    <property type="match status" value="2"/>
</dbReference>
<organism evidence="5 6">
    <name type="scientific">Anaeromyces robustus</name>
    <dbReference type="NCBI Taxonomy" id="1754192"/>
    <lineage>
        <taxon>Eukaryota</taxon>
        <taxon>Fungi</taxon>
        <taxon>Fungi incertae sedis</taxon>
        <taxon>Chytridiomycota</taxon>
        <taxon>Chytridiomycota incertae sedis</taxon>
        <taxon>Neocallimastigomycetes</taxon>
        <taxon>Neocallimastigales</taxon>
        <taxon>Neocallimastigaceae</taxon>
        <taxon>Anaeromyces</taxon>
    </lineage>
</organism>
<evidence type="ECO:0000256" key="1">
    <source>
        <dbReference type="ARBA" id="ARBA00022450"/>
    </source>
</evidence>
<dbReference type="SUPFAM" id="SSF56801">
    <property type="entry name" value="Acetyl-CoA synthetase-like"/>
    <property type="match status" value="2"/>
</dbReference>
<accession>A0A1Y1X929</accession>
<protein>
    <submittedName>
        <fullName evidence="5">Acetyl-CoA synthetase-like protein</fullName>
    </submittedName>
</protein>
<keyword evidence="2" id="KW-0597">Phosphoprotein</keyword>
<dbReference type="GO" id="GO:0031177">
    <property type="term" value="F:phosphopantetheine binding"/>
    <property type="evidence" value="ECO:0007669"/>
    <property type="project" value="TreeGrafter"/>
</dbReference>
<evidence type="ECO:0000259" key="4">
    <source>
        <dbReference type="PROSITE" id="PS50075"/>
    </source>
</evidence>
<dbReference type="PROSITE" id="PS50075">
    <property type="entry name" value="CARRIER"/>
    <property type="match status" value="3"/>
</dbReference>
<dbReference type="InterPro" id="IPR000873">
    <property type="entry name" value="AMP-dep_synth/lig_dom"/>
</dbReference>